<dbReference type="Gene3D" id="2.130.10.130">
    <property type="entry name" value="Integrin alpha, N-terminal"/>
    <property type="match status" value="1"/>
</dbReference>
<dbReference type="PANTHER" id="PTHR16026:SF0">
    <property type="entry name" value="CARTILAGE ACIDIC PROTEIN 1"/>
    <property type="match status" value="1"/>
</dbReference>
<keyword evidence="2" id="KW-0401">Integrin</keyword>
<protein>
    <submittedName>
        <fullName evidence="2">Alpha integrin</fullName>
    </submittedName>
</protein>
<dbReference type="InterPro" id="IPR013517">
    <property type="entry name" value="FG-GAP"/>
</dbReference>
<dbReference type="InterPro" id="IPR027039">
    <property type="entry name" value="Crtac1"/>
</dbReference>
<feature type="non-terminal residue" evidence="2">
    <location>
        <position position="197"/>
    </location>
</feature>
<gene>
    <name evidence="2" type="ORF">SE17_42735</name>
</gene>
<sequence>DKSVATLASWQPMMSEMWSPVPPGDPQIVENVLQARGAQGFRNQAYARGMDATGWSWSGEFADLDNDGWQDLYVANGMIESELFNYLPNGELVEQNQARRNDGTGNFVPAPEWGLGSPRSGRGMAIADLDGDGDLDIVVNNLNAPAQLFENRLCGGASLAVDLRWLGSPNTRALGATVQLQSGAATYTRTVRAETGY</sequence>
<evidence type="ECO:0000313" key="3">
    <source>
        <dbReference type="Proteomes" id="UP000050509"/>
    </source>
</evidence>
<dbReference type="PANTHER" id="PTHR16026">
    <property type="entry name" value="CARTILAGE ACIDIC PROTEIN 1"/>
    <property type="match status" value="1"/>
</dbReference>
<dbReference type="Proteomes" id="UP000050509">
    <property type="component" value="Unassembled WGS sequence"/>
</dbReference>
<organism evidence="2 3">
    <name type="scientific">Kouleothrix aurantiaca</name>
    <dbReference type="NCBI Taxonomy" id="186479"/>
    <lineage>
        <taxon>Bacteria</taxon>
        <taxon>Bacillati</taxon>
        <taxon>Chloroflexota</taxon>
        <taxon>Chloroflexia</taxon>
        <taxon>Chloroflexales</taxon>
        <taxon>Roseiflexineae</taxon>
        <taxon>Roseiflexaceae</taxon>
        <taxon>Kouleothrix</taxon>
    </lineage>
</organism>
<keyword evidence="3" id="KW-1185">Reference proteome</keyword>
<accession>A0A0P9ET08</accession>
<dbReference type="GO" id="GO:0007229">
    <property type="term" value="P:integrin-mediated signaling pathway"/>
    <property type="evidence" value="ECO:0007669"/>
    <property type="project" value="UniProtKB-KW"/>
</dbReference>
<evidence type="ECO:0000256" key="1">
    <source>
        <dbReference type="ARBA" id="ARBA00022729"/>
    </source>
</evidence>
<dbReference type="Pfam" id="PF13517">
    <property type="entry name" value="FG-GAP_3"/>
    <property type="match status" value="1"/>
</dbReference>
<feature type="non-terminal residue" evidence="2">
    <location>
        <position position="1"/>
    </location>
</feature>
<proteinExistence type="predicted"/>
<dbReference type="AlphaFoldDB" id="A0A0P9ET08"/>
<comment type="caution">
    <text evidence="2">The sequence shown here is derived from an EMBL/GenBank/DDBJ whole genome shotgun (WGS) entry which is preliminary data.</text>
</comment>
<keyword evidence="1" id="KW-0732">Signal</keyword>
<dbReference type="SUPFAM" id="SSF69318">
    <property type="entry name" value="Integrin alpha N-terminal domain"/>
    <property type="match status" value="1"/>
</dbReference>
<name>A0A0P9ET08_9CHLR</name>
<reference evidence="2 3" key="1">
    <citation type="submission" date="2015-09" db="EMBL/GenBank/DDBJ databases">
        <title>Draft genome sequence of Kouleothrix aurantiaca JCM 19913.</title>
        <authorList>
            <person name="Hemp J."/>
        </authorList>
    </citation>
    <scope>NUCLEOTIDE SEQUENCE [LARGE SCALE GENOMIC DNA]</scope>
    <source>
        <strain evidence="2 3">COM-B</strain>
    </source>
</reference>
<dbReference type="EMBL" id="LJCR01003456">
    <property type="protein sequence ID" value="KPV47118.1"/>
    <property type="molecule type" value="Genomic_DNA"/>
</dbReference>
<evidence type="ECO:0000313" key="2">
    <source>
        <dbReference type="EMBL" id="KPV47118.1"/>
    </source>
</evidence>
<dbReference type="InterPro" id="IPR028994">
    <property type="entry name" value="Integrin_alpha_N"/>
</dbReference>